<dbReference type="SUPFAM" id="SSF46589">
    <property type="entry name" value="tRNA-binding arm"/>
    <property type="match status" value="1"/>
</dbReference>
<feature type="short sequence motif" description="'KMSKS' region" evidence="12">
    <location>
        <begin position="536"/>
        <end position="540"/>
    </location>
</feature>
<comment type="domain">
    <text evidence="12">The C-terminal coiled-coil domain is crucial for aminoacylation activity.</text>
</comment>
<dbReference type="InterPro" id="IPR001412">
    <property type="entry name" value="aa-tRNA-synth_I_CS"/>
</dbReference>
<evidence type="ECO:0000256" key="9">
    <source>
        <dbReference type="ARBA" id="ARBA00023146"/>
    </source>
</evidence>
<dbReference type="Pfam" id="PF08264">
    <property type="entry name" value="Anticodon_1"/>
    <property type="match status" value="1"/>
</dbReference>
<dbReference type="Proteomes" id="UP000610931">
    <property type="component" value="Unassembled WGS sequence"/>
</dbReference>
<dbReference type="GO" id="GO:0005524">
    <property type="term" value="F:ATP binding"/>
    <property type="evidence" value="ECO:0007669"/>
    <property type="project" value="UniProtKB-UniRule"/>
</dbReference>
<dbReference type="PRINTS" id="PR00986">
    <property type="entry name" value="TRNASYNTHVAL"/>
</dbReference>
<dbReference type="EC" id="6.1.1.9" evidence="12"/>
<comment type="domain">
    <text evidence="12">ValRS has two distinct active sites: one for aminoacylation and one for editing. The misactivated threonine is translocated from the active site to the editing site.</text>
</comment>
<dbReference type="InterPro" id="IPR002300">
    <property type="entry name" value="aa-tRNA-synth_Ia"/>
</dbReference>
<dbReference type="Gene3D" id="3.90.740.10">
    <property type="entry name" value="Valyl/Leucyl/Isoleucyl-tRNA synthetase, editing domain"/>
    <property type="match status" value="1"/>
</dbReference>
<dbReference type="Gene3D" id="1.10.730.10">
    <property type="entry name" value="Isoleucyl-tRNA Synthetase, Domain 1"/>
    <property type="match status" value="1"/>
</dbReference>
<feature type="domain" description="Aminoacyl-tRNA synthetase class Ia" evidence="13">
    <location>
        <begin position="15"/>
        <end position="574"/>
    </location>
</feature>
<comment type="function">
    <text evidence="12">Catalyzes the attachment of valine to tRNA(Val). As ValRS can inadvertently accommodate and process structurally similar amino acids such as threonine, to avoid such errors, it has a 'posttransfer' editing activity that hydrolyzes mischarged Thr-tRNA(Val) in a tRNA-dependent manner.</text>
</comment>
<keyword evidence="7 12" id="KW-0648">Protein biosynthesis</keyword>
<dbReference type="PROSITE" id="PS00178">
    <property type="entry name" value="AA_TRNA_LIGASE_I"/>
    <property type="match status" value="1"/>
</dbReference>
<protein>
    <recommendedName>
        <fullName evidence="12">Valine--tRNA ligase</fullName>
        <ecNumber evidence="12">6.1.1.9</ecNumber>
    </recommendedName>
    <alternativeName>
        <fullName evidence="12">Valyl-tRNA synthetase</fullName>
        <shortName evidence="12">ValRS</shortName>
    </alternativeName>
</protein>
<dbReference type="CDD" id="cd00817">
    <property type="entry name" value="ValRS_core"/>
    <property type="match status" value="1"/>
</dbReference>
<evidence type="ECO:0000256" key="11">
    <source>
        <dbReference type="ARBA" id="ARBA00060830"/>
    </source>
</evidence>
<keyword evidence="8 12" id="KW-0175">Coiled coil</keyword>
<dbReference type="SUPFAM" id="SSF52374">
    <property type="entry name" value="Nucleotidylyl transferase"/>
    <property type="match status" value="1"/>
</dbReference>
<sequence>MQVPSKYDATQVEEKWYEYWMTHNYFHSEPDEREPYTIVIPPPNVTGVLHMGHMLNNTIQDVLIRRARLQGKNACWVPGTDHASIATEAKVVAKLKELGIDKNSLSREAFLEHAWEWTHEYGGVILEQLKKLGCSCDWDRTKFTMDDDMSEAVIKVFVDLYNKGLIYRGYRMVNWDPEAKTTLSDEEVVYEEKQGNLYYLNYKIEGSDAILTIATTRPETIFGDTAICINPNDERFFHLKGKNAIVPICNRVVPIIEDDYVDMEFGTGCLKVTPAHDENDKALGDKHNLEVVDIFNDDATLNSYGLHYEGQDRFEVRKAVAKELEETGVLIKTETHINKVGTSERTKAVIEPRLSDQWFLKMEGLVKPAIEAVLGNNPEIKLFPKKFENTYRHWMENIRDWNISRQLLWGQQIPAYYYGDGKEDFVVAETIETALELAKQITNNQQLTSNDLIQETDALDTWFSSWLWPMSVFDGIRNPDNDDIKYYYPTNDLVTGPDILFFWVARMIIAGYEYKDERPFNNVYLTGLVRDKQRRKMSKSLGNSPDALKLINDYGADGVRVGLLLSSAAGNDLMFDEALCQQGKGFANKVWNAFRLINGWEVADIEQPESSKIAIDWFEAKFQKTLGVIEDHYSKYRISDALMETYKLIWNDFCSWFLEMIKPGFQQPIDKKTYRAVIDALENNLKLLHPFMPFLTEEIWQHITERNPEEALIVAKWPKAKQVNDTLITEFEFASEVVSGIRTIRKQKNIAFKDAIGFSVINNENTSSTFDDIIVKMGNLKSIEYVSEAVEGALTFRVKSNEYFVPMVGTIDVEAEIKKITEELSYTEGFLKSVQKKLSNERFVSGAPEKVVASEKKKEADALAKIEMLKASLESLN</sequence>
<dbReference type="InterPro" id="IPR009008">
    <property type="entry name" value="Val/Leu/Ile-tRNA-synth_edit"/>
</dbReference>
<dbReference type="InterPro" id="IPR013155">
    <property type="entry name" value="M/V/L/I-tRNA-synth_anticd-bd"/>
</dbReference>
<dbReference type="GO" id="GO:0005829">
    <property type="term" value="C:cytosol"/>
    <property type="evidence" value="ECO:0007669"/>
    <property type="project" value="TreeGrafter"/>
</dbReference>
<keyword evidence="5 12" id="KW-0547">Nucleotide-binding</keyword>
<evidence type="ECO:0000256" key="4">
    <source>
        <dbReference type="ARBA" id="ARBA00022598"/>
    </source>
</evidence>
<proteinExistence type="inferred from homology"/>
<comment type="caution">
    <text evidence="16">The sequence shown here is derived from an EMBL/GenBank/DDBJ whole genome shotgun (WGS) entry which is preliminary data.</text>
</comment>
<feature type="domain" description="Valyl-tRNA synthetase tRNA-binding arm" evidence="15">
    <location>
        <begin position="812"/>
        <end position="876"/>
    </location>
</feature>
<comment type="catalytic activity">
    <reaction evidence="10 12">
        <text>tRNA(Val) + L-valine + ATP = L-valyl-tRNA(Val) + AMP + diphosphate</text>
        <dbReference type="Rhea" id="RHEA:10704"/>
        <dbReference type="Rhea" id="RHEA-COMP:9672"/>
        <dbReference type="Rhea" id="RHEA-COMP:9708"/>
        <dbReference type="ChEBI" id="CHEBI:30616"/>
        <dbReference type="ChEBI" id="CHEBI:33019"/>
        <dbReference type="ChEBI" id="CHEBI:57762"/>
        <dbReference type="ChEBI" id="CHEBI:78442"/>
        <dbReference type="ChEBI" id="CHEBI:78537"/>
        <dbReference type="ChEBI" id="CHEBI:456215"/>
        <dbReference type="EC" id="6.1.1.9"/>
    </reaction>
</comment>
<evidence type="ECO:0000259" key="15">
    <source>
        <dbReference type="Pfam" id="PF10458"/>
    </source>
</evidence>
<dbReference type="GO" id="GO:0002161">
    <property type="term" value="F:aminoacyl-tRNA deacylase activity"/>
    <property type="evidence" value="ECO:0007669"/>
    <property type="project" value="InterPro"/>
</dbReference>
<comment type="subcellular location">
    <subcellularLocation>
        <location evidence="1 12">Cytoplasm</location>
    </subcellularLocation>
</comment>
<dbReference type="HAMAP" id="MF_02004">
    <property type="entry name" value="Val_tRNA_synth_type1"/>
    <property type="match status" value="1"/>
</dbReference>
<evidence type="ECO:0000313" key="16">
    <source>
        <dbReference type="EMBL" id="MBJ6369528.1"/>
    </source>
</evidence>
<feature type="domain" description="Methionyl/Valyl/Leucyl/Isoleucyl-tRNA synthetase anticodon-binding" evidence="14">
    <location>
        <begin position="617"/>
        <end position="753"/>
    </location>
</feature>
<keyword evidence="9 12" id="KW-0030">Aminoacyl-tRNA synthetase</keyword>
<dbReference type="NCBIfam" id="NF004349">
    <property type="entry name" value="PRK05729.1"/>
    <property type="match status" value="1"/>
</dbReference>
<dbReference type="CDD" id="cd07962">
    <property type="entry name" value="Anticodon_Ia_Val"/>
    <property type="match status" value="1"/>
</dbReference>
<name>A0A8J7IID8_9FLAO</name>
<dbReference type="SUPFAM" id="SSF50677">
    <property type="entry name" value="ValRS/IleRS/LeuRS editing domain"/>
    <property type="match status" value="1"/>
</dbReference>
<dbReference type="InterPro" id="IPR019499">
    <property type="entry name" value="Val-tRNA_synth_tRNA-bd"/>
</dbReference>
<dbReference type="GO" id="GO:0006438">
    <property type="term" value="P:valyl-tRNA aminoacylation"/>
    <property type="evidence" value="ECO:0007669"/>
    <property type="project" value="UniProtKB-UniRule"/>
</dbReference>
<dbReference type="InterPro" id="IPR010978">
    <property type="entry name" value="tRNA-bd_arm"/>
</dbReference>
<dbReference type="NCBIfam" id="TIGR00422">
    <property type="entry name" value="valS"/>
    <property type="match status" value="1"/>
</dbReference>
<dbReference type="InterPro" id="IPR002303">
    <property type="entry name" value="Valyl-tRNA_ligase"/>
</dbReference>
<dbReference type="FunFam" id="3.40.50.620:FF:000032">
    <property type="entry name" value="Valine--tRNA ligase"/>
    <property type="match status" value="1"/>
</dbReference>
<feature type="binding site" evidence="12">
    <location>
        <position position="539"/>
    </location>
    <ligand>
        <name>ATP</name>
        <dbReference type="ChEBI" id="CHEBI:30616"/>
    </ligand>
</feature>
<organism evidence="16 17">
    <name type="scientific">Snuella sedimenti</name>
    <dbReference type="NCBI Taxonomy" id="2798802"/>
    <lineage>
        <taxon>Bacteria</taxon>
        <taxon>Pseudomonadati</taxon>
        <taxon>Bacteroidota</taxon>
        <taxon>Flavobacteriia</taxon>
        <taxon>Flavobacteriales</taxon>
        <taxon>Flavobacteriaceae</taxon>
        <taxon>Snuella</taxon>
    </lineage>
</organism>
<evidence type="ECO:0000256" key="3">
    <source>
        <dbReference type="ARBA" id="ARBA00022490"/>
    </source>
</evidence>
<evidence type="ECO:0000256" key="7">
    <source>
        <dbReference type="ARBA" id="ARBA00022917"/>
    </source>
</evidence>
<dbReference type="RefSeq" id="WP_199116654.1">
    <property type="nucleotide sequence ID" value="NZ_JAELVQ010000029.1"/>
</dbReference>
<dbReference type="GO" id="GO:0004832">
    <property type="term" value="F:valine-tRNA ligase activity"/>
    <property type="evidence" value="ECO:0007669"/>
    <property type="project" value="UniProtKB-UniRule"/>
</dbReference>
<dbReference type="InterPro" id="IPR009080">
    <property type="entry name" value="tRNAsynth_Ia_anticodon-bd"/>
</dbReference>
<comment type="subunit">
    <text evidence="2 12">Monomer.</text>
</comment>
<keyword evidence="3 12" id="KW-0963">Cytoplasm</keyword>
<evidence type="ECO:0000256" key="2">
    <source>
        <dbReference type="ARBA" id="ARBA00011245"/>
    </source>
</evidence>
<feature type="short sequence motif" description="'HIGH' region" evidence="12">
    <location>
        <begin position="43"/>
        <end position="53"/>
    </location>
</feature>
<evidence type="ECO:0000259" key="13">
    <source>
        <dbReference type="Pfam" id="PF00133"/>
    </source>
</evidence>
<dbReference type="EMBL" id="JAELVQ010000029">
    <property type="protein sequence ID" value="MBJ6369528.1"/>
    <property type="molecule type" value="Genomic_DNA"/>
</dbReference>
<dbReference type="SUPFAM" id="SSF47323">
    <property type="entry name" value="Anticodon-binding domain of a subclass of class I aminoacyl-tRNA synthetases"/>
    <property type="match status" value="1"/>
</dbReference>
<dbReference type="PANTHER" id="PTHR11946">
    <property type="entry name" value="VALYL-TRNA SYNTHETASES"/>
    <property type="match status" value="1"/>
</dbReference>
<keyword evidence="6 12" id="KW-0067">ATP-binding</keyword>
<dbReference type="FunFam" id="1.10.287.380:FF:000001">
    <property type="entry name" value="Valine--tRNA ligase"/>
    <property type="match status" value="1"/>
</dbReference>
<dbReference type="InterPro" id="IPR033705">
    <property type="entry name" value="Anticodon_Ia_Val"/>
</dbReference>
<evidence type="ECO:0000313" key="17">
    <source>
        <dbReference type="Proteomes" id="UP000610931"/>
    </source>
</evidence>
<reference evidence="16" key="1">
    <citation type="submission" date="2020-12" db="EMBL/GenBank/DDBJ databases">
        <title>Snuella sp. nov., isolated from sediment in Incheon.</title>
        <authorList>
            <person name="Kim W."/>
        </authorList>
    </citation>
    <scope>NUCLEOTIDE SEQUENCE</scope>
    <source>
        <strain evidence="16">CAU 1569</strain>
    </source>
</reference>
<dbReference type="InterPro" id="IPR014729">
    <property type="entry name" value="Rossmann-like_a/b/a_fold"/>
</dbReference>
<gene>
    <name evidence="12" type="primary">valS</name>
    <name evidence="16" type="ORF">JF259_15655</name>
</gene>
<dbReference type="InterPro" id="IPR037118">
    <property type="entry name" value="Val-tRNA_synth_C_sf"/>
</dbReference>
<dbReference type="Pfam" id="PF00133">
    <property type="entry name" value="tRNA-synt_1"/>
    <property type="match status" value="1"/>
</dbReference>
<keyword evidence="4 12" id="KW-0436">Ligase</keyword>
<dbReference type="Gene3D" id="3.40.50.620">
    <property type="entry name" value="HUPs"/>
    <property type="match status" value="2"/>
</dbReference>
<evidence type="ECO:0000259" key="14">
    <source>
        <dbReference type="Pfam" id="PF08264"/>
    </source>
</evidence>
<accession>A0A8J7IID8</accession>
<evidence type="ECO:0000256" key="5">
    <source>
        <dbReference type="ARBA" id="ARBA00022741"/>
    </source>
</evidence>
<evidence type="ECO:0000256" key="12">
    <source>
        <dbReference type="HAMAP-Rule" id="MF_02004"/>
    </source>
</evidence>
<dbReference type="Pfam" id="PF10458">
    <property type="entry name" value="Val_tRNA-synt_C"/>
    <property type="match status" value="1"/>
</dbReference>
<evidence type="ECO:0000256" key="1">
    <source>
        <dbReference type="ARBA" id="ARBA00004496"/>
    </source>
</evidence>
<evidence type="ECO:0000256" key="6">
    <source>
        <dbReference type="ARBA" id="ARBA00022840"/>
    </source>
</evidence>
<evidence type="ECO:0000256" key="8">
    <source>
        <dbReference type="ARBA" id="ARBA00023054"/>
    </source>
</evidence>
<dbReference type="Gene3D" id="1.10.287.380">
    <property type="entry name" value="Valyl-tRNA synthetase, C-terminal domain"/>
    <property type="match status" value="1"/>
</dbReference>
<evidence type="ECO:0000256" key="10">
    <source>
        <dbReference type="ARBA" id="ARBA00047552"/>
    </source>
</evidence>
<dbReference type="PANTHER" id="PTHR11946:SF109">
    <property type="entry name" value="VALINE--TRNA LIGASE"/>
    <property type="match status" value="1"/>
</dbReference>
<comment type="similarity">
    <text evidence="11 12">Belongs to the class-I aminoacyl-tRNA synthetase family. ValS type 1 subfamily.</text>
</comment>
<dbReference type="AlphaFoldDB" id="A0A8J7IID8"/>
<keyword evidence="17" id="KW-1185">Reference proteome</keyword>